<dbReference type="InParanoid" id="A0A168MGD3"/>
<dbReference type="GO" id="GO:0005975">
    <property type="term" value="P:carbohydrate metabolic process"/>
    <property type="evidence" value="ECO:0007669"/>
    <property type="project" value="InterPro"/>
</dbReference>
<gene>
    <name evidence="1" type="primary">ABSGL_04007.1 scaffold 4782</name>
</gene>
<dbReference type="PIRSF" id="PIRSF028846">
    <property type="entry name" value="UCP028846"/>
    <property type="match status" value="1"/>
</dbReference>
<dbReference type="STRING" id="4829.A0A168MGD3"/>
<evidence type="ECO:0000313" key="1">
    <source>
        <dbReference type="EMBL" id="SAL98470.1"/>
    </source>
</evidence>
<reference evidence="1" key="1">
    <citation type="submission" date="2016-04" db="EMBL/GenBank/DDBJ databases">
        <authorList>
            <person name="Evans L.H."/>
            <person name="Alamgir A."/>
            <person name="Owens N."/>
            <person name="Weber N.D."/>
            <person name="Virtaneva K."/>
            <person name="Barbian K."/>
            <person name="Babar A."/>
            <person name="Rosenke K."/>
        </authorList>
    </citation>
    <scope>NUCLEOTIDE SEQUENCE [LARGE SCALE GENOMIC DNA]</scope>
    <source>
        <strain evidence="1">CBS 101.48</strain>
    </source>
</reference>
<dbReference type="OrthoDB" id="7771656at2759"/>
<dbReference type="SMART" id="SM01149">
    <property type="entry name" value="DUF1237"/>
    <property type="match status" value="1"/>
</dbReference>
<keyword evidence="2" id="KW-1185">Reference proteome</keyword>
<dbReference type="EMBL" id="LT552109">
    <property type="protein sequence ID" value="SAL98470.1"/>
    <property type="molecule type" value="Genomic_DNA"/>
</dbReference>
<dbReference type="GO" id="GO:0003824">
    <property type="term" value="F:catalytic activity"/>
    <property type="evidence" value="ECO:0007669"/>
    <property type="project" value="UniProtKB-ARBA"/>
</dbReference>
<dbReference type="Proteomes" id="UP000078561">
    <property type="component" value="Unassembled WGS sequence"/>
</dbReference>
<dbReference type="AlphaFoldDB" id="A0A168MGD3"/>
<dbReference type="InterPro" id="IPR012341">
    <property type="entry name" value="6hp_glycosidase-like_sf"/>
</dbReference>
<evidence type="ECO:0000313" key="2">
    <source>
        <dbReference type="Proteomes" id="UP000078561"/>
    </source>
</evidence>
<organism evidence="1">
    <name type="scientific">Absidia glauca</name>
    <name type="common">Pin mould</name>
    <dbReference type="NCBI Taxonomy" id="4829"/>
    <lineage>
        <taxon>Eukaryota</taxon>
        <taxon>Fungi</taxon>
        <taxon>Fungi incertae sedis</taxon>
        <taxon>Mucoromycota</taxon>
        <taxon>Mucoromycotina</taxon>
        <taxon>Mucoromycetes</taxon>
        <taxon>Mucorales</taxon>
        <taxon>Cunninghamellaceae</taxon>
        <taxon>Absidia</taxon>
    </lineage>
</organism>
<evidence type="ECO:0008006" key="3">
    <source>
        <dbReference type="Google" id="ProtNLM"/>
    </source>
</evidence>
<accession>A0A168MGD3</accession>
<dbReference type="Gene3D" id="1.50.10.10">
    <property type="match status" value="2"/>
</dbReference>
<dbReference type="OMA" id="WFAWCNS"/>
<dbReference type="PANTHER" id="PTHR31047:SF0">
    <property type="entry name" value="MEIOTICALLY UP-REGULATED GENE 157 PROTEIN"/>
    <property type="match status" value="1"/>
</dbReference>
<dbReference type="InterPro" id="IPR008928">
    <property type="entry name" value="6-hairpin_glycosidase_sf"/>
</dbReference>
<proteinExistence type="predicted"/>
<sequence>MASCPDYTEYAKVFHGEASNGLLALPFQRPIEACRTFTSKVIDYVIESVSSKIANADLARLFTNTFPNTLDTTIFRTSCLTEASSACHHPLAFLITGDIEAMWLRDSANQLLPYVPYVNQDVSLKRLFLGALYMQAQFISIDPYANAYKAPSNLEKWAETPFPPALNHQTHSPGSTPQVYEFKWEIDSLASFFSLSYQYWQHTQDDSFVTSPIWMTAVERVLTTLQQEQQGTFDPVTGQVMPVREEFHQQTDRPTETQFQDGRGQPIKRTGMVRSLFRPSDDACVYPFFVPGNAMMAVELDHLDEVDGYGSQLIMDDANIPSLLSLPLLGFVDASDAVYQNTRRLVLSRANPYYFEGPLMAGIGGPHVPLNYAWPMSQIVRILTSNDDDEIKQALQWLVKSTDQTGLIHESVSVIEVKAGKDRYTRPWFAWANGLFGQAILKIYQEKPHLLSQ</sequence>
<dbReference type="Pfam" id="PF06824">
    <property type="entry name" value="Glyco_hydro_125"/>
    <property type="match status" value="1"/>
</dbReference>
<dbReference type="InterPro" id="IPR008313">
    <property type="entry name" value="GH125"/>
</dbReference>
<name>A0A168MGD3_ABSGL</name>
<dbReference type="PANTHER" id="PTHR31047">
    <property type="entry name" value="MEIOTICALLY UP-REGULATED GENE 157 PROTEIN"/>
    <property type="match status" value="1"/>
</dbReference>
<protein>
    <recommendedName>
        <fullName evidence="3">Glycoside hydrolase family 125 protein</fullName>
    </recommendedName>
</protein>
<dbReference type="SUPFAM" id="SSF48208">
    <property type="entry name" value="Six-hairpin glycosidases"/>
    <property type="match status" value="1"/>
</dbReference>